<evidence type="ECO:0000313" key="2">
    <source>
        <dbReference type="Proteomes" id="UP000005561"/>
    </source>
</evidence>
<keyword evidence="2" id="KW-1185">Reference proteome</keyword>
<accession>C6LG39</accession>
<organism evidence="1 2">
    <name type="scientific">Marvinbryantia formatexigens DSM 14469</name>
    <dbReference type="NCBI Taxonomy" id="478749"/>
    <lineage>
        <taxon>Bacteria</taxon>
        <taxon>Bacillati</taxon>
        <taxon>Bacillota</taxon>
        <taxon>Clostridia</taxon>
        <taxon>Lachnospirales</taxon>
        <taxon>Lachnospiraceae</taxon>
        <taxon>Marvinbryantia</taxon>
    </lineage>
</organism>
<comment type="caution">
    <text evidence="1">The sequence shown here is derived from an EMBL/GenBank/DDBJ whole genome shotgun (WGS) entry which is preliminary data.</text>
</comment>
<dbReference type="STRING" id="168384.SAMN05660368_03731"/>
<reference evidence="1" key="1">
    <citation type="submission" date="2009-07" db="EMBL/GenBank/DDBJ databases">
        <authorList>
            <person name="Weinstock G."/>
            <person name="Sodergren E."/>
            <person name="Clifton S."/>
            <person name="Fulton L."/>
            <person name="Fulton B."/>
            <person name="Courtney L."/>
            <person name="Fronick C."/>
            <person name="Harrison M."/>
            <person name="Strong C."/>
            <person name="Farmer C."/>
            <person name="Delahaunty K."/>
            <person name="Markovic C."/>
            <person name="Hall O."/>
            <person name="Minx P."/>
            <person name="Tomlinson C."/>
            <person name="Mitreva M."/>
            <person name="Nelson J."/>
            <person name="Hou S."/>
            <person name="Wollam A."/>
            <person name="Pepin K.H."/>
            <person name="Johnson M."/>
            <person name="Bhonagiri V."/>
            <person name="Nash W.E."/>
            <person name="Warren W."/>
            <person name="Chinwalla A."/>
            <person name="Mardis E.R."/>
            <person name="Wilson R.K."/>
        </authorList>
    </citation>
    <scope>NUCLEOTIDE SEQUENCE [LARGE SCALE GENOMIC DNA]</scope>
    <source>
        <strain evidence="1">DSM 14469</strain>
    </source>
</reference>
<evidence type="ECO:0000313" key="1">
    <source>
        <dbReference type="EMBL" id="EET60403.1"/>
    </source>
</evidence>
<name>C6LG39_9FIRM</name>
<proteinExistence type="predicted"/>
<dbReference type="AlphaFoldDB" id="C6LG39"/>
<sequence length="90" mass="10516">MKTGDRIKLFRLVRKETDGCGKANEKAVVCQIWTVAGIYPHVVLLVNRHGTRECFSRWYLRRHAHAPERVERNGMMVWEWGDYSAGQQNT</sequence>
<protein>
    <submittedName>
        <fullName evidence="1">Uncharacterized protein</fullName>
    </submittedName>
</protein>
<dbReference type="RefSeq" id="WP_006862384.1">
    <property type="nucleotide sequence ID" value="NZ_ACCL02000011.1"/>
</dbReference>
<dbReference type="Proteomes" id="UP000005561">
    <property type="component" value="Unassembled WGS sequence"/>
</dbReference>
<gene>
    <name evidence="1" type="ORF">BRYFOR_07599</name>
</gene>
<dbReference type="EMBL" id="ACCL02000011">
    <property type="protein sequence ID" value="EET60403.1"/>
    <property type="molecule type" value="Genomic_DNA"/>
</dbReference>